<name>A0A1A8SH67_9TELE</name>
<accession>A0A1A8SH67</accession>
<proteinExistence type="predicted"/>
<dbReference type="AlphaFoldDB" id="A0A1A8SH67"/>
<organism evidence="2">
    <name type="scientific">Nothobranchius rachovii</name>
    <name type="common">bluefin notho</name>
    <dbReference type="NCBI Taxonomy" id="451742"/>
    <lineage>
        <taxon>Eukaryota</taxon>
        <taxon>Metazoa</taxon>
        <taxon>Chordata</taxon>
        <taxon>Craniata</taxon>
        <taxon>Vertebrata</taxon>
        <taxon>Euteleostomi</taxon>
        <taxon>Actinopterygii</taxon>
        <taxon>Neopterygii</taxon>
        <taxon>Teleostei</taxon>
        <taxon>Neoteleostei</taxon>
        <taxon>Acanthomorphata</taxon>
        <taxon>Ovalentaria</taxon>
        <taxon>Atherinomorphae</taxon>
        <taxon>Cyprinodontiformes</taxon>
        <taxon>Nothobranchiidae</taxon>
        <taxon>Nothobranchius</taxon>
    </lineage>
</organism>
<protein>
    <submittedName>
        <fullName evidence="2">CTTNBP2 N-terminal like</fullName>
    </submittedName>
</protein>
<gene>
    <name evidence="2" type="primary">CTTNBP2NL</name>
</gene>
<feature type="compositionally biased region" description="Basic and acidic residues" evidence="1">
    <location>
        <begin position="1"/>
        <end position="10"/>
    </location>
</feature>
<evidence type="ECO:0000256" key="1">
    <source>
        <dbReference type="SAM" id="MobiDB-lite"/>
    </source>
</evidence>
<reference evidence="2" key="2">
    <citation type="submission" date="2016-06" db="EMBL/GenBank/DDBJ databases">
        <title>The genome of a short-lived fish provides insights into sex chromosome evolution and the genetic control of aging.</title>
        <authorList>
            <person name="Reichwald K."/>
            <person name="Felder M."/>
            <person name="Petzold A."/>
            <person name="Koch P."/>
            <person name="Groth M."/>
            <person name="Platzer M."/>
        </authorList>
    </citation>
    <scope>NUCLEOTIDE SEQUENCE</scope>
    <source>
        <tissue evidence="2">Brain</tissue>
    </source>
</reference>
<evidence type="ECO:0000313" key="2">
    <source>
        <dbReference type="EMBL" id="SBS17019.1"/>
    </source>
</evidence>
<feature type="non-terminal residue" evidence="2">
    <location>
        <position position="1"/>
    </location>
</feature>
<reference evidence="2" key="1">
    <citation type="submission" date="2016-05" db="EMBL/GenBank/DDBJ databases">
        <authorList>
            <person name="Lavstsen T."/>
            <person name="Jespersen J.S."/>
        </authorList>
    </citation>
    <scope>NUCLEOTIDE SEQUENCE</scope>
    <source>
        <tissue evidence="2">Brain</tissue>
    </source>
</reference>
<dbReference type="EMBL" id="HAEI01014550">
    <property type="protein sequence ID" value="SBS17019.1"/>
    <property type="molecule type" value="Transcribed_RNA"/>
</dbReference>
<feature type="region of interest" description="Disordered" evidence="1">
    <location>
        <begin position="82"/>
        <end position="114"/>
    </location>
</feature>
<feature type="region of interest" description="Disordered" evidence="1">
    <location>
        <begin position="1"/>
        <end position="38"/>
    </location>
</feature>
<sequence length="186" mass="21081">PQRPLPDHLLHPSTRAQHSQAAGPQHRHSGSVPLYQPAGRSQAGFHQQLSVWHRLPQSSAFVSRGEVALFSAVISRLSLPSHSSLREDPSSSNSSQEARHEPDPGFAKSLSSDQPVPRADWELWAQQQWARWNQGIRPAFILQQLMTRSYKLSEQKETLTYIVATFSLTRILRIIHQDTPRSLSKW</sequence>